<dbReference type="GO" id="GO:0016020">
    <property type="term" value="C:membrane"/>
    <property type="evidence" value="ECO:0007669"/>
    <property type="project" value="GOC"/>
</dbReference>
<evidence type="ECO:0000256" key="1">
    <source>
        <dbReference type="ARBA" id="ARBA00022679"/>
    </source>
</evidence>
<dbReference type="InterPro" id="IPR007577">
    <property type="entry name" value="GlycoTrfase_DXD_sugar-bd_CS"/>
</dbReference>
<proteinExistence type="predicted"/>
<dbReference type="GO" id="GO:0051999">
    <property type="term" value="P:mannosyl-inositol phosphorylceramide biosynthetic process"/>
    <property type="evidence" value="ECO:0007669"/>
    <property type="project" value="TreeGrafter"/>
</dbReference>
<reference evidence="2" key="1">
    <citation type="journal article" date="2020" name="Nature">
        <title>Giant virus diversity and host interactions through global metagenomics.</title>
        <authorList>
            <person name="Schulz F."/>
            <person name="Roux S."/>
            <person name="Paez-Espino D."/>
            <person name="Jungbluth S."/>
            <person name="Walsh D.A."/>
            <person name="Denef V.J."/>
            <person name="McMahon K.D."/>
            <person name="Konstantinidis K.T."/>
            <person name="Eloe-Fadrosh E.A."/>
            <person name="Kyrpides N.C."/>
            <person name="Woyke T."/>
        </authorList>
    </citation>
    <scope>NUCLEOTIDE SEQUENCE</scope>
    <source>
        <strain evidence="2">GVMAG-S-1038524-41</strain>
    </source>
</reference>
<evidence type="ECO:0000313" key="2">
    <source>
        <dbReference type="EMBL" id="QHU06987.1"/>
    </source>
</evidence>
<sequence length="242" mass="28483">MTTNKELSGSKYIPKKVYQLIKDKNNINPSFQENIEYIKKINPTWTHILLDDDDMVEYMKKNYPPDILKIYNMINPIYGAAKADFFRYLLMYKEGGAYFDIKSGMKYPLDQIIRQDDEYILTHDKCQCQSSFLDSEDGEFQQWHIICKPNHPFLENVIKNVIKNIVNYDIKKYGVGKPGVLKVTGPIEYTKSILPILQDHKYTIYEMNDHIGLLYNNINKITHVKLFVNKHYSELTQPIILK</sequence>
<dbReference type="Gene3D" id="3.90.550.20">
    <property type="match status" value="1"/>
</dbReference>
<evidence type="ECO:0008006" key="3">
    <source>
        <dbReference type="Google" id="ProtNLM"/>
    </source>
</evidence>
<protein>
    <recommendedName>
        <fullName evidence="3">Glycosyltransferase</fullName>
    </recommendedName>
</protein>
<dbReference type="Pfam" id="PF04488">
    <property type="entry name" value="Gly_transf_sug"/>
    <property type="match status" value="1"/>
</dbReference>
<accession>A0A6C0JRC6</accession>
<dbReference type="InterPro" id="IPR029044">
    <property type="entry name" value="Nucleotide-diphossugar_trans"/>
</dbReference>
<organism evidence="2">
    <name type="scientific">viral metagenome</name>
    <dbReference type="NCBI Taxonomy" id="1070528"/>
    <lineage>
        <taxon>unclassified sequences</taxon>
        <taxon>metagenomes</taxon>
        <taxon>organismal metagenomes</taxon>
    </lineage>
</organism>
<name>A0A6C0JRC6_9ZZZZ</name>
<keyword evidence="1" id="KW-0808">Transferase</keyword>
<dbReference type="PANTHER" id="PTHR32385:SF15">
    <property type="entry name" value="INOSITOL PHOSPHOCERAMIDE MANNOSYLTRANSFERASE 1"/>
    <property type="match status" value="1"/>
</dbReference>
<dbReference type="PANTHER" id="PTHR32385">
    <property type="entry name" value="MANNOSYL PHOSPHORYLINOSITOL CERAMIDE SYNTHASE"/>
    <property type="match status" value="1"/>
</dbReference>
<dbReference type="SUPFAM" id="SSF53448">
    <property type="entry name" value="Nucleotide-diphospho-sugar transferases"/>
    <property type="match status" value="1"/>
</dbReference>
<dbReference type="GO" id="GO:0000030">
    <property type="term" value="F:mannosyltransferase activity"/>
    <property type="evidence" value="ECO:0007669"/>
    <property type="project" value="TreeGrafter"/>
</dbReference>
<dbReference type="AlphaFoldDB" id="A0A6C0JRC6"/>
<dbReference type="EMBL" id="MN740670">
    <property type="protein sequence ID" value="QHU06987.1"/>
    <property type="molecule type" value="Genomic_DNA"/>
</dbReference>
<dbReference type="InterPro" id="IPR051706">
    <property type="entry name" value="Glycosyltransferase_domain"/>
</dbReference>